<dbReference type="Pfam" id="PF00496">
    <property type="entry name" value="SBP_bac_5"/>
    <property type="match status" value="1"/>
</dbReference>
<dbReference type="InterPro" id="IPR039424">
    <property type="entry name" value="SBP_5"/>
</dbReference>
<proteinExistence type="inferred from homology"/>
<protein>
    <submittedName>
        <fullName evidence="6">ABC transporter substrate-binding protein</fullName>
    </submittedName>
</protein>
<evidence type="ECO:0000256" key="1">
    <source>
        <dbReference type="ARBA" id="ARBA00005695"/>
    </source>
</evidence>
<keyword evidence="2" id="KW-0813">Transport</keyword>
<evidence type="ECO:0000256" key="4">
    <source>
        <dbReference type="SAM" id="SignalP"/>
    </source>
</evidence>
<sequence>MHATTRAATALSLALSLCLTLATGCGTASRKLMAGTDAKPAKCEPGKQGGTLRLALSFGPLTFNPFVDSTPDTLAVLRKLYGTLLDYDFEKQVVEDSGLATAVSLAGDGKTYRVTLRKCFFSDGSPLVPDDVVFSYEQALKAGSALSDLLKTGVGNERGDARFSIVDPQTVEIQFNDAISADAAKFVFARIPIVSKTNFPTVADDPTKIACSGPFVVKSFSPNKELRLAANPNYWKVDNAGTVLPYLNEVVYDLGVDRKTQSERFVEGKYDVIDYLLPEQAKAVEGQAKVRNAGGSLRVWTLVGNTRIDQTKVDRNRAKHFLNDDFREAISRLVDRKRLAASVLGGNADPCFGLITPGNTTWYDPNAPRYEPNVETAKAALQAASYSYRDGKLIDGIKAPVRFKFIVPKEPTAVAIGQSIVQDLTAAGLDIVLDEQPLEKWWKALTSGVFDMILVEIQPELPDPIFLQPFVTGSRPYFAEPVITNVQTDLRGYDWFKKIAKNFDLALRQKTIEERRKLYNDFQRSWNEVTPVLHLVSEHTIAGARSNVLNVRLAKFDPAATWNLEELYLK</sequence>
<dbReference type="PIRSF" id="PIRSF002741">
    <property type="entry name" value="MppA"/>
    <property type="match status" value="1"/>
</dbReference>
<evidence type="ECO:0000313" key="6">
    <source>
        <dbReference type="EMBL" id="QUV94563.1"/>
    </source>
</evidence>
<name>A0ABX8B269_9BACT</name>
<dbReference type="Gene3D" id="3.40.190.10">
    <property type="entry name" value="Periplasmic binding protein-like II"/>
    <property type="match status" value="1"/>
</dbReference>
<evidence type="ECO:0000259" key="5">
    <source>
        <dbReference type="Pfam" id="PF00496"/>
    </source>
</evidence>
<dbReference type="RefSeq" id="WP_211422848.1">
    <property type="nucleotide sequence ID" value="NZ_CP072642.1"/>
</dbReference>
<keyword evidence="7" id="KW-1185">Reference proteome</keyword>
<reference evidence="6 7" key="1">
    <citation type="submission" date="2021-03" db="EMBL/GenBank/DDBJ databases">
        <title>Genomic and phenotypic characterization of Chloracidobacterium isolates provides evidence for multiple species.</title>
        <authorList>
            <person name="Saini M.K."/>
            <person name="Costas A.M.G."/>
            <person name="Tank M."/>
            <person name="Bryant D.A."/>
        </authorList>
    </citation>
    <scope>NUCLEOTIDE SEQUENCE [LARGE SCALE GENOMIC DNA]</scope>
    <source>
        <strain evidence="6 7">N</strain>
    </source>
</reference>
<organism evidence="6 7">
    <name type="scientific">Chloracidobacterium sp. N</name>
    <dbReference type="NCBI Taxonomy" id="2821540"/>
    <lineage>
        <taxon>Bacteria</taxon>
        <taxon>Pseudomonadati</taxon>
        <taxon>Acidobacteriota</taxon>
        <taxon>Terriglobia</taxon>
        <taxon>Terriglobales</taxon>
        <taxon>Acidobacteriaceae</taxon>
        <taxon>Chloracidobacterium</taxon>
        <taxon>Chloracidobacterium aggregatum</taxon>
    </lineage>
</organism>
<feature type="signal peptide" evidence="4">
    <location>
        <begin position="1"/>
        <end position="28"/>
    </location>
</feature>
<keyword evidence="3 4" id="KW-0732">Signal</keyword>
<dbReference type="PANTHER" id="PTHR30290:SF9">
    <property type="entry name" value="OLIGOPEPTIDE-BINDING PROTEIN APPA"/>
    <property type="match status" value="1"/>
</dbReference>
<evidence type="ECO:0000256" key="2">
    <source>
        <dbReference type="ARBA" id="ARBA00022448"/>
    </source>
</evidence>
<dbReference type="Gene3D" id="3.10.105.10">
    <property type="entry name" value="Dipeptide-binding Protein, Domain 3"/>
    <property type="match status" value="1"/>
</dbReference>
<evidence type="ECO:0000313" key="7">
    <source>
        <dbReference type="Proteomes" id="UP000677668"/>
    </source>
</evidence>
<dbReference type="PANTHER" id="PTHR30290">
    <property type="entry name" value="PERIPLASMIC BINDING COMPONENT OF ABC TRANSPORTER"/>
    <property type="match status" value="1"/>
</dbReference>
<feature type="domain" description="Solute-binding protein family 5" evidence="5">
    <location>
        <begin position="98"/>
        <end position="473"/>
    </location>
</feature>
<accession>A0ABX8B269</accession>
<dbReference type="Proteomes" id="UP000677668">
    <property type="component" value="Chromosome 1"/>
</dbReference>
<feature type="chain" id="PRO_5045541215" evidence="4">
    <location>
        <begin position="29"/>
        <end position="570"/>
    </location>
</feature>
<evidence type="ECO:0000256" key="3">
    <source>
        <dbReference type="ARBA" id="ARBA00022729"/>
    </source>
</evidence>
<dbReference type="InterPro" id="IPR030678">
    <property type="entry name" value="Peptide/Ni-bd"/>
</dbReference>
<dbReference type="InterPro" id="IPR000914">
    <property type="entry name" value="SBP_5_dom"/>
</dbReference>
<comment type="similarity">
    <text evidence="1">Belongs to the bacterial solute-binding protein 5 family.</text>
</comment>
<dbReference type="EMBL" id="CP072642">
    <property type="protein sequence ID" value="QUV94563.1"/>
    <property type="molecule type" value="Genomic_DNA"/>
</dbReference>
<dbReference type="PROSITE" id="PS51257">
    <property type="entry name" value="PROKAR_LIPOPROTEIN"/>
    <property type="match status" value="1"/>
</dbReference>
<dbReference type="SUPFAM" id="SSF53850">
    <property type="entry name" value="Periplasmic binding protein-like II"/>
    <property type="match status" value="1"/>
</dbReference>
<gene>
    <name evidence="6" type="ORF">J8C05_03715</name>
</gene>
<dbReference type="CDD" id="cd00995">
    <property type="entry name" value="PBP2_NikA_DppA_OppA_like"/>
    <property type="match status" value="1"/>
</dbReference>